<feature type="domain" description="6-phosphogluconate dehydrogenase NADP-binding" evidence="4">
    <location>
        <begin position="2"/>
        <end position="157"/>
    </location>
</feature>
<dbReference type="InterPro" id="IPR051265">
    <property type="entry name" value="HIBADH-related_NP60_sf"/>
</dbReference>
<sequence length="286" mass="30284">MKVGWIGLGNMGVPMVRNLARAGVDVCAYNRSPKETELAGARTVHSLTEAVQGKDVVVLMVSDIAAIEDILFEHGAAAAMSENTLVLNMSTIGVDETVKLAQTLQGRGLRFMDAPVLGSVKPAENAALTVVAGGEATDFEQMKPIFDAISKAAFHIGPCGKGAAMKLLVNAYLGMAVEALGECLTFGRENGLSAELMLSVLENSAVWSPMIAGKRDMLLNEEYGAQFALRHLTKDLGLAIRQATQVGAAMPAVHTTLDTFQKAVADGYGDEDMIAVLKHLRGQKQA</sequence>
<dbReference type="PANTHER" id="PTHR43580:SF2">
    <property type="entry name" value="CYTOKINE-LIKE NUCLEAR FACTOR N-PAC"/>
    <property type="match status" value="1"/>
</dbReference>
<dbReference type="InterPro" id="IPR029154">
    <property type="entry name" value="HIBADH-like_NADP-bd"/>
</dbReference>
<dbReference type="InterPro" id="IPR013328">
    <property type="entry name" value="6PGD_dom2"/>
</dbReference>
<dbReference type="InterPro" id="IPR015815">
    <property type="entry name" value="HIBADH-related"/>
</dbReference>
<dbReference type="OrthoDB" id="9786703at2"/>
<dbReference type="Proteomes" id="UP000829401">
    <property type="component" value="Chromosome"/>
</dbReference>
<dbReference type="KEGG" id="aaco:K1I37_12775"/>
<dbReference type="SUPFAM" id="SSF51735">
    <property type="entry name" value="NAD(P)-binding Rossmann-fold domains"/>
    <property type="match status" value="1"/>
</dbReference>
<keyword evidence="7" id="KW-1185">Reference proteome</keyword>
<dbReference type="Gene3D" id="1.10.1040.10">
    <property type="entry name" value="N-(1-d-carboxylethyl)-l-norvaline Dehydrogenase, domain 2"/>
    <property type="match status" value="1"/>
</dbReference>
<evidence type="ECO:0000313" key="6">
    <source>
        <dbReference type="EMBL" id="UNO47572.1"/>
    </source>
</evidence>
<dbReference type="GO" id="GO:0050661">
    <property type="term" value="F:NADP binding"/>
    <property type="evidence" value="ECO:0007669"/>
    <property type="project" value="InterPro"/>
</dbReference>
<dbReference type="SUPFAM" id="SSF48179">
    <property type="entry name" value="6-phosphogluconate dehydrogenase C-terminal domain-like"/>
    <property type="match status" value="1"/>
</dbReference>
<proteinExistence type="inferred from homology"/>
<dbReference type="GO" id="GO:0016491">
    <property type="term" value="F:oxidoreductase activity"/>
    <property type="evidence" value="ECO:0007669"/>
    <property type="project" value="UniProtKB-KW"/>
</dbReference>
<dbReference type="EMBL" id="CP080467">
    <property type="protein sequence ID" value="UNO47572.1"/>
    <property type="molecule type" value="Genomic_DNA"/>
</dbReference>
<keyword evidence="3" id="KW-0520">NAD</keyword>
<protein>
    <submittedName>
        <fullName evidence="6">NAD(P)-dependent oxidoreductase</fullName>
    </submittedName>
</protein>
<evidence type="ECO:0000259" key="4">
    <source>
        <dbReference type="Pfam" id="PF03446"/>
    </source>
</evidence>
<dbReference type="InterPro" id="IPR008927">
    <property type="entry name" value="6-PGluconate_DH-like_C_sf"/>
</dbReference>
<dbReference type="Pfam" id="PF03446">
    <property type="entry name" value="NAD_binding_2"/>
    <property type="match status" value="1"/>
</dbReference>
<dbReference type="RefSeq" id="WP_021295767.1">
    <property type="nucleotide sequence ID" value="NZ_AURB01000101.1"/>
</dbReference>
<dbReference type="GO" id="GO:0051287">
    <property type="term" value="F:NAD binding"/>
    <property type="evidence" value="ECO:0007669"/>
    <property type="project" value="InterPro"/>
</dbReference>
<dbReference type="AlphaFoldDB" id="T0DHP7"/>
<evidence type="ECO:0000259" key="5">
    <source>
        <dbReference type="Pfam" id="PF14833"/>
    </source>
</evidence>
<dbReference type="eggNOG" id="COG2084">
    <property type="taxonomic scope" value="Bacteria"/>
</dbReference>
<dbReference type="InterPro" id="IPR036291">
    <property type="entry name" value="NAD(P)-bd_dom_sf"/>
</dbReference>
<evidence type="ECO:0000256" key="2">
    <source>
        <dbReference type="ARBA" id="ARBA00023002"/>
    </source>
</evidence>
<feature type="domain" description="3-hydroxyisobutyrate dehydrogenase-like NAD-binding" evidence="5">
    <location>
        <begin position="160"/>
        <end position="279"/>
    </location>
</feature>
<dbReference type="Pfam" id="PF14833">
    <property type="entry name" value="NAD_binding_11"/>
    <property type="match status" value="1"/>
</dbReference>
<evidence type="ECO:0000256" key="1">
    <source>
        <dbReference type="ARBA" id="ARBA00009080"/>
    </source>
</evidence>
<dbReference type="Gene3D" id="3.40.50.720">
    <property type="entry name" value="NAD(P)-binding Rossmann-like Domain"/>
    <property type="match status" value="1"/>
</dbReference>
<keyword evidence="2" id="KW-0560">Oxidoreductase</keyword>
<dbReference type="InterPro" id="IPR006115">
    <property type="entry name" value="6PGDH_NADP-bd"/>
</dbReference>
<dbReference type="PANTHER" id="PTHR43580">
    <property type="entry name" value="OXIDOREDUCTASE GLYR1-RELATED"/>
    <property type="match status" value="1"/>
</dbReference>
<comment type="similarity">
    <text evidence="1">Belongs to the HIBADH-related family.</text>
</comment>
<name>T0DHP7_ALIAG</name>
<evidence type="ECO:0000256" key="3">
    <source>
        <dbReference type="ARBA" id="ARBA00023027"/>
    </source>
</evidence>
<evidence type="ECO:0000313" key="7">
    <source>
        <dbReference type="Proteomes" id="UP000829401"/>
    </source>
</evidence>
<gene>
    <name evidence="6" type="ORF">K1I37_12775</name>
</gene>
<accession>A0A9E7CYJ1</accession>
<organism evidence="6 7">
    <name type="scientific">Alicyclobacillus acidoterrestris (strain ATCC 49025 / DSM 3922 / CIP 106132 / NCIMB 13137 / GD3B)</name>
    <dbReference type="NCBI Taxonomy" id="1356854"/>
    <lineage>
        <taxon>Bacteria</taxon>
        <taxon>Bacillati</taxon>
        <taxon>Bacillota</taxon>
        <taxon>Bacilli</taxon>
        <taxon>Bacillales</taxon>
        <taxon>Alicyclobacillaceae</taxon>
        <taxon>Alicyclobacillus</taxon>
    </lineage>
</organism>
<reference evidence="7" key="1">
    <citation type="journal article" date="2022" name="G3 (Bethesda)">
        <title>Unveiling the complete genome sequence of Alicyclobacillus acidoterrestris DSM 3922T, a taint-producing strain.</title>
        <authorList>
            <person name="Leonardo I.C."/>
            <person name="Barreto Crespo M.T."/>
            <person name="Gaspar F.B."/>
        </authorList>
    </citation>
    <scope>NUCLEOTIDE SEQUENCE [LARGE SCALE GENOMIC DNA]</scope>
    <source>
        <strain evidence="7">DSM 3922</strain>
    </source>
</reference>
<accession>T0DHP7</accession>
<dbReference type="STRING" id="1356854.N007_04215"/>
<dbReference type="PIRSF" id="PIRSF000103">
    <property type="entry name" value="HIBADH"/>
    <property type="match status" value="1"/>
</dbReference>